<dbReference type="SUPFAM" id="SSF47413">
    <property type="entry name" value="lambda repressor-like DNA-binding domains"/>
    <property type="match status" value="1"/>
</dbReference>
<proteinExistence type="inferred from homology"/>
<keyword evidence="2" id="KW-0229">DNA integration</keyword>
<dbReference type="PROSITE" id="PS50943">
    <property type="entry name" value="HTH_CROC1"/>
    <property type="match status" value="1"/>
</dbReference>
<comment type="caution">
    <text evidence="7">The sequence shown here is derived from an EMBL/GenBank/DDBJ whole genome shotgun (WGS) entry which is preliminary data.</text>
</comment>
<dbReference type="EMBL" id="BAAAOS010000048">
    <property type="protein sequence ID" value="GAA1600380.1"/>
    <property type="molecule type" value="Genomic_DNA"/>
</dbReference>
<dbReference type="Gene3D" id="1.10.260.40">
    <property type="entry name" value="lambda repressor-like DNA-binding domains"/>
    <property type="match status" value="1"/>
</dbReference>
<evidence type="ECO:0000313" key="8">
    <source>
        <dbReference type="Proteomes" id="UP001500393"/>
    </source>
</evidence>
<evidence type="ECO:0000256" key="2">
    <source>
        <dbReference type="ARBA" id="ARBA00022908"/>
    </source>
</evidence>
<dbReference type="InterPro" id="IPR010998">
    <property type="entry name" value="Integrase_recombinase_N"/>
</dbReference>
<keyword evidence="8" id="KW-1185">Reference proteome</keyword>
<accession>A0ABP4Q472</accession>
<evidence type="ECO:0000256" key="4">
    <source>
        <dbReference type="ARBA" id="ARBA00023172"/>
    </source>
</evidence>
<dbReference type="InterPro" id="IPR050808">
    <property type="entry name" value="Phage_Integrase"/>
</dbReference>
<feature type="domain" description="Tyr recombinase" evidence="6">
    <location>
        <begin position="189"/>
        <end position="472"/>
    </location>
</feature>
<dbReference type="SUPFAM" id="SSF56349">
    <property type="entry name" value="DNA breaking-rejoining enzymes"/>
    <property type="match status" value="2"/>
</dbReference>
<dbReference type="SMART" id="SM00530">
    <property type="entry name" value="HTH_XRE"/>
    <property type="match status" value="1"/>
</dbReference>
<dbReference type="PANTHER" id="PTHR30629:SF6">
    <property type="entry name" value="PROPHAGE INTEGRASE INTA-RELATED"/>
    <property type="match status" value="1"/>
</dbReference>
<dbReference type="InterPro" id="IPR010982">
    <property type="entry name" value="Lambda_DNA-bd_dom_sf"/>
</dbReference>
<dbReference type="Proteomes" id="UP001500393">
    <property type="component" value="Unassembled WGS sequence"/>
</dbReference>
<dbReference type="Pfam" id="PF22022">
    <property type="entry name" value="Phage_int_M"/>
    <property type="match status" value="1"/>
</dbReference>
<keyword evidence="4" id="KW-0233">DNA recombination</keyword>
<comment type="similarity">
    <text evidence="1">Belongs to the 'phage' integrase family.</text>
</comment>
<dbReference type="InterPro" id="IPR013762">
    <property type="entry name" value="Integrase-like_cat_sf"/>
</dbReference>
<keyword evidence="3" id="KW-0238">DNA-binding</keyword>
<evidence type="ECO:0000259" key="6">
    <source>
        <dbReference type="PROSITE" id="PS51898"/>
    </source>
</evidence>
<dbReference type="InterPro" id="IPR002104">
    <property type="entry name" value="Integrase_catalytic"/>
</dbReference>
<dbReference type="RefSeq" id="WP_344220379.1">
    <property type="nucleotide sequence ID" value="NZ_BAAAOS010000048.1"/>
</dbReference>
<gene>
    <name evidence="7" type="ORF">GCM10009789_63250</name>
</gene>
<evidence type="ECO:0000259" key="5">
    <source>
        <dbReference type="PROSITE" id="PS50943"/>
    </source>
</evidence>
<dbReference type="CDD" id="cd00093">
    <property type="entry name" value="HTH_XRE"/>
    <property type="match status" value="1"/>
</dbReference>
<dbReference type="Gene3D" id="1.10.150.130">
    <property type="match status" value="1"/>
</dbReference>
<name>A0ABP4Q472_9ACTN</name>
<dbReference type="PANTHER" id="PTHR30629">
    <property type="entry name" value="PROPHAGE INTEGRASE"/>
    <property type="match status" value="1"/>
</dbReference>
<protein>
    <recommendedName>
        <fullName evidence="9">Phage integrase family protein</fullName>
    </recommendedName>
</protein>
<evidence type="ECO:0000256" key="1">
    <source>
        <dbReference type="ARBA" id="ARBA00008857"/>
    </source>
</evidence>
<reference evidence="8" key="1">
    <citation type="journal article" date="2019" name="Int. J. Syst. Evol. Microbiol.">
        <title>The Global Catalogue of Microorganisms (GCM) 10K type strain sequencing project: providing services to taxonomists for standard genome sequencing and annotation.</title>
        <authorList>
            <consortium name="The Broad Institute Genomics Platform"/>
            <consortium name="The Broad Institute Genome Sequencing Center for Infectious Disease"/>
            <person name="Wu L."/>
            <person name="Ma J."/>
        </authorList>
    </citation>
    <scope>NUCLEOTIDE SEQUENCE [LARGE SCALE GENOMIC DNA]</scope>
    <source>
        <strain evidence="8">JCM 14969</strain>
    </source>
</reference>
<organism evidence="7 8">
    <name type="scientific">Kribbella sancticallisti</name>
    <dbReference type="NCBI Taxonomy" id="460087"/>
    <lineage>
        <taxon>Bacteria</taxon>
        <taxon>Bacillati</taxon>
        <taxon>Actinomycetota</taxon>
        <taxon>Actinomycetes</taxon>
        <taxon>Propionibacteriales</taxon>
        <taxon>Kribbellaceae</taxon>
        <taxon>Kribbella</taxon>
    </lineage>
</organism>
<feature type="domain" description="HTH cro/C1-type" evidence="5">
    <location>
        <begin position="338"/>
        <end position="392"/>
    </location>
</feature>
<dbReference type="Gene3D" id="1.10.443.10">
    <property type="entry name" value="Intergrase catalytic core"/>
    <property type="match status" value="1"/>
</dbReference>
<dbReference type="InterPro" id="IPR011010">
    <property type="entry name" value="DNA_brk_join_enz"/>
</dbReference>
<dbReference type="Pfam" id="PF13560">
    <property type="entry name" value="HTH_31"/>
    <property type="match status" value="1"/>
</dbReference>
<evidence type="ECO:0000313" key="7">
    <source>
        <dbReference type="EMBL" id="GAA1600380.1"/>
    </source>
</evidence>
<evidence type="ECO:0008006" key="9">
    <source>
        <dbReference type="Google" id="ProtNLM"/>
    </source>
</evidence>
<dbReference type="InterPro" id="IPR001387">
    <property type="entry name" value="Cro/C1-type_HTH"/>
</dbReference>
<dbReference type="PROSITE" id="PS51898">
    <property type="entry name" value="TYR_RECOMBINASE"/>
    <property type="match status" value="1"/>
</dbReference>
<dbReference type="InterPro" id="IPR053876">
    <property type="entry name" value="Phage_int_M"/>
</dbReference>
<sequence>MGRKPLPLGTWGTIRTYVFHKDKKGKPDRYRAVANFRDFDGITRPVPAYGRTRTEAESNLKDRLRERVRARGGGSVTSLDRFSVGAELWYAELLEKVADGTCSTGTRDTYERTLRNHVLPALKEVRFGEFSVPLVDKVIKKIKKKVGVPTAKTSRSVISGVCQLAVLHGAMETNPVREIGRIEGGDKKRNPRALEAEERRMWFEMLSTDPKAIEADLFDLTVFMLGTGVRIGEALGVIWEEVNFFTGEVAITHQIVRPKGEGLLRTKTKSRAGERVLGVPSWCVAMLRARFVRGVRLTDPVFPDSAGGFRDPSNTRRSFREARSPVGSELRRNLGHMLKECRQAARLTQKQAAVSIGCAKNRVSLMENGRVRVEIEEVEKILEIYGAPASRRTEVTELATEASVPIAADAMAWITSHAFRKTTATILDDAGQTARQIADQLGHARPSLTQDAYMGRKAKNPAAADALEMIADDL</sequence>
<evidence type="ECO:0000256" key="3">
    <source>
        <dbReference type="ARBA" id="ARBA00023125"/>
    </source>
</evidence>